<dbReference type="Proteomes" id="UP000003460">
    <property type="component" value="Unassembled WGS sequence"/>
</dbReference>
<evidence type="ECO:0000313" key="2">
    <source>
        <dbReference type="Proteomes" id="UP000003460"/>
    </source>
</evidence>
<comment type="caution">
    <text evidence="1">The sequence shown here is derived from an EMBL/GenBank/DDBJ whole genome shotgun (WGS) entry which is preliminary data.</text>
</comment>
<proteinExistence type="predicted"/>
<evidence type="ECO:0000313" key="1">
    <source>
        <dbReference type="EMBL" id="EEX70986.1"/>
    </source>
</evidence>
<dbReference type="EMBL" id="ACIJ02000023">
    <property type="protein sequence ID" value="EEX70986.1"/>
    <property type="molecule type" value="Genomic_DNA"/>
</dbReference>
<sequence>MVCYHQTIVCCHQTMVCCRQTKKGCAAAARRLRGNTPQAYGKPEQK</sequence>
<dbReference type="STRING" id="626522.GCWU000325_02231"/>
<dbReference type="HOGENOM" id="CLU_3187515_0_0_10"/>
<protein>
    <submittedName>
        <fullName evidence="1">Uncharacterized protein</fullName>
    </submittedName>
</protein>
<reference evidence="1" key="1">
    <citation type="submission" date="2009-09" db="EMBL/GenBank/DDBJ databases">
        <authorList>
            <person name="Weinstock G."/>
            <person name="Sodergren E."/>
            <person name="Clifton S."/>
            <person name="Fulton L."/>
            <person name="Fulton B."/>
            <person name="Courtney L."/>
            <person name="Fronick C."/>
            <person name="Harrison M."/>
            <person name="Strong C."/>
            <person name="Farmer C."/>
            <person name="Delahaunty K."/>
            <person name="Markovic C."/>
            <person name="Hall O."/>
            <person name="Minx P."/>
            <person name="Tomlinson C."/>
            <person name="Mitreva M."/>
            <person name="Nelson J."/>
            <person name="Hou S."/>
            <person name="Wollam A."/>
            <person name="Pepin K.H."/>
            <person name="Johnson M."/>
            <person name="Bhonagiri V."/>
            <person name="Nash W.E."/>
            <person name="Warren W."/>
            <person name="Chinwalla A."/>
            <person name="Mardis E.R."/>
            <person name="Wilson R.K."/>
        </authorList>
    </citation>
    <scope>NUCLEOTIDE SEQUENCE [LARGE SCALE GENOMIC DNA]</scope>
    <source>
        <strain evidence="1">ATCC 51259</strain>
    </source>
</reference>
<dbReference type="AlphaFoldDB" id="C9LJ19"/>
<name>C9LJ19_9BACT</name>
<organism evidence="1 2">
    <name type="scientific">Alloprevotella tannerae ATCC 51259</name>
    <dbReference type="NCBI Taxonomy" id="626522"/>
    <lineage>
        <taxon>Bacteria</taxon>
        <taxon>Pseudomonadati</taxon>
        <taxon>Bacteroidota</taxon>
        <taxon>Bacteroidia</taxon>
        <taxon>Bacteroidales</taxon>
        <taxon>Prevotellaceae</taxon>
        <taxon>Alloprevotella</taxon>
    </lineage>
</organism>
<accession>C9LJ19</accession>
<keyword evidence="2" id="KW-1185">Reference proteome</keyword>
<gene>
    <name evidence="1" type="ORF">GCWU000325_02231</name>
</gene>